<dbReference type="Proteomes" id="UP000199051">
    <property type="component" value="Unassembled WGS sequence"/>
</dbReference>
<dbReference type="AlphaFoldDB" id="A0A1H9P1L1"/>
<dbReference type="EMBL" id="FOGI01000003">
    <property type="protein sequence ID" value="SER42078.1"/>
    <property type="molecule type" value="Genomic_DNA"/>
</dbReference>
<evidence type="ECO:0000313" key="2">
    <source>
        <dbReference type="Proteomes" id="UP000199051"/>
    </source>
</evidence>
<sequence>MTLLWIFGGLAVIAALTWRLRRASALVDRMLLEERVGAEHDARMADHALAIEVEQEQELTVDWPHPPRLAWSRPQSRTAAHNRLAG</sequence>
<evidence type="ECO:0000313" key="1">
    <source>
        <dbReference type="EMBL" id="SER42078.1"/>
    </source>
</evidence>
<proteinExistence type="predicted"/>
<gene>
    <name evidence="1" type="ORF">SAMN04487818_103244</name>
</gene>
<name>A0A1H9P1L1_9PSEU</name>
<reference evidence="2" key="1">
    <citation type="submission" date="2016-10" db="EMBL/GenBank/DDBJ databases">
        <authorList>
            <person name="Varghese N."/>
            <person name="Submissions S."/>
        </authorList>
    </citation>
    <scope>NUCLEOTIDE SEQUENCE [LARGE SCALE GENOMIC DNA]</scope>
    <source>
        <strain evidence="2">DSM 44260</strain>
    </source>
</reference>
<protein>
    <submittedName>
        <fullName evidence="1">Uncharacterized protein</fullName>
    </submittedName>
</protein>
<accession>A0A1H9P1L1</accession>
<organism evidence="1 2">
    <name type="scientific">Actinokineospora terrae</name>
    <dbReference type="NCBI Taxonomy" id="155974"/>
    <lineage>
        <taxon>Bacteria</taxon>
        <taxon>Bacillati</taxon>
        <taxon>Actinomycetota</taxon>
        <taxon>Actinomycetes</taxon>
        <taxon>Pseudonocardiales</taxon>
        <taxon>Pseudonocardiaceae</taxon>
        <taxon>Actinokineospora</taxon>
    </lineage>
</organism>
<keyword evidence="2" id="KW-1185">Reference proteome</keyword>
<dbReference type="RefSeq" id="WP_092775697.1">
    <property type="nucleotide sequence ID" value="NZ_FOGI01000003.1"/>
</dbReference>